<dbReference type="PROSITE" id="PS50109">
    <property type="entry name" value="HIS_KIN"/>
    <property type="match status" value="1"/>
</dbReference>
<keyword evidence="4" id="KW-0597">Phosphoprotein</keyword>
<proteinExistence type="predicted"/>
<keyword evidence="7 14" id="KW-0418">Kinase</keyword>
<evidence type="ECO:0000259" key="12">
    <source>
        <dbReference type="PROSITE" id="PS50109"/>
    </source>
</evidence>
<evidence type="ECO:0000256" key="2">
    <source>
        <dbReference type="ARBA" id="ARBA00004236"/>
    </source>
</evidence>
<dbReference type="InterPro" id="IPR005467">
    <property type="entry name" value="His_kinase_dom"/>
</dbReference>
<name>A0A852ZE42_9ACTN</name>
<dbReference type="EMBL" id="JACBZH010000001">
    <property type="protein sequence ID" value="NYH91174.1"/>
    <property type="molecule type" value="Genomic_DNA"/>
</dbReference>
<dbReference type="SMART" id="SM00387">
    <property type="entry name" value="HATPase_c"/>
    <property type="match status" value="1"/>
</dbReference>
<dbReference type="Pfam" id="PF02518">
    <property type="entry name" value="HATPase_c"/>
    <property type="match status" value="1"/>
</dbReference>
<dbReference type="GO" id="GO:0000155">
    <property type="term" value="F:phosphorelay sensor kinase activity"/>
    <property type="evidence" value="ECO:0007669"/>
    <property type="project" value="InterPro"/>
</dbReference>
<organism evidence="14 15">
    <name type="scientific">Actinopolymorpha rutila</name>
    <dbReference type="NCBI Taxonomy" id="446787"/>
    <lineage>
        <taxon>Bacteria</taxon>
        <taxon>Bacillati</taxon>
        <taxon>Actinomycetota</taxon>
        <taxon>Actinomycetes</taxon>
        <taxon>Propionibacteriales</taxon>
        <taxon>Actinopolymorphaceae</taxon>
        <taxon>Actinopolymorpha</taxon>
    </lineage>
</organism>
<dbReference type="InterPro" id="IPR036890">
    <property type="entry name" value="HATPase_C_sf"/>
</dbReference>
<dbReference type="PANTHER" id="PTHR45436:SF5">
    <property type="entry name" value="SENSOR HISTIDINE KINASE TRCS"/>
    <property type="match status" value="1"/>
</dbReference>
<evidence type="ECO:0000256" key="3">
    <source>
        <dbReference type="ARBA" id="ARBA00012438"/>
    </source>
</evidence>
<dbReference type="EC" id="2.7.13.3" evidence="3"/>
<evidence type="ECO:0000256" key="8">
    <source>
        <dbReference type="ARBA" id="ARBA00022989"/>
    </source>
</evidence>
<dbReference type="SMART" id="SM00388">
    <property type="entry name" value="HisKA"/>
    <property type="match status" value="1"/>
</dbReference>
<dbReference type="AlphaFoldDB" id="A0A852ZE42"/>
<dbReference type="InterPro" id="IPR003594">
    <property type="entry name" value="HATPase_dom"/>
</dbReference>
<dbReference type="Proteomes" id="UP000579605">
    <property type="component" value="Unassembled WGS sequence"/>
</dbReference>
<evidence type="ECO:0000256" key="11">
    <source>
        <dbReference type="SAM" id="Phobius"/>
    </source>
</evidence>
<feature type="domain" description="HAMP" evidence="13">
    <location>
        <begin position="157"/>
        <end position="210"/>
    </location>
</feature>
<comment type="caution">
    <text evidence="14">The sequence shown here is derived from an EMBL/GenBank/DDBJ whole genome shotgun (WGS) entry which is preliminary data.</text>
</comment>
<keyword evidence="8 11" id="KW-1133">Transmembrane helix</keyword>
<dbReference type="Gene3D" id="3.30.565.10">
    <property type="entry name" value="Histidine kinase-like ATPase, C-terminal domain"/>
    <property type="match status" value="1"/>
</dbReference>
<evidence type="ECO:0000256" key="4">
    <source>
        <dbReference type="ARBA" id="ARBA00022553"/>
    </source>
</evidence>
<dbReference type="InterPro" id="IPR003661">
    <property type="entry name" value="HisK_dim/P_dom"/>
</dbReference>
<sequence>MVGVLVVGVQVLLAHVTRTESINALRDRADAAVTTVRGTPEHPRVLDVPADSLDQNLWIYDLRGNRIDGHAPSPGLARAVASLSRTSREASQVVSGRYRLLALPARSRGRGPVAAVVVAGVDLAPYESSERRGLWLSLTLGGLIVVAAGTASWAAARYSLRQVRQMARRADDWREHDLSGRFALGPPREELTELAQTLDRMLDRISRAIVTERRLTDEVAHELRTPLTAIRSEAELALLDPNVPDPTRAALLAVVRATEQMNQSISTILTVARSAHAEDRTSTTAAAVLDEVRHRVTGREGVTITMVPGTSPVPLAAPQAVVVAALAPLVDNAVRHARTAVTVEARTVHPRVHLVVEDDGDGVRAEDAELVFSPGYTSAGEGAGLGLALARRLAHSVGGVVRAEPCGNGRFVIDLPGT</sequence>
<dbReference type="RefSeq" id="WP_179788792.1">
    <property type="nucleotide sequence ID" value="NZ_BAAARR010000009.1"/>
</dbReference>
<dbReference type="SMART" id="SM00304">
    <property type="entry name" value="HAMP"/>
    <property type="match status" value="1"/>
</dbReference>
<evidence type="ECO:0000256" key="5">
    <source>
        <dbReference type="ARBA" id="ARBA00022679"/>
    </source>
</evidence>
<feature type="domain" description="Histidine kinase" evidence="12">
    <location>
        <begin position="218"/>
        <end position="418"/>
    </location>
</feature>
<dbReference type="PROSITE" id="PS50885">
    <property type="entry name" value="HAMP"/>
    <property type="match status" value="1"/>
</dbReference>
<dbReference type="Gene3D" id="1.10.287.130">
    <property type="match status" value="1"/>
</dbReference>
<evidence type="ECO:0000256" key="9">
    <source>
        <dbReference type="ARBA" id="ARBA00023012"/>
    </source>
</evidence>
<gene>
    <name evidence="14" type="ORF">F4554_003812</name>
</gene>
<dbReference type="Gene3D" id="6.10.340.10">
    <property type="match status" value="1"/>
</dbReference>
<dbReference type="InterPro" id="IPR036097">
    <property type="entry name" value="HisK_dim/P_sf"/>
</dbReference>
<dbReference type="InterPro" id="IPR003660">
    <property type="entry name" value="HAMP_dom"/>
</dbReference>
<keyword evidence="5" id="KW-0808">Transferase</keyword>
<evidence type="ECO:0000259" key="13">
    <source>
        <dbReference type="PROSITE" id="PS50885"/>
    </source>
</evidence>
<dbReference type="InterPro" id="IPR050428">
    <property type="entry name" value="TCS_sensor_his_kinase"/>
</dbReference>
<feature type="transmembrane region" description="Helical" evidence="11">
    <location>
        <begin position="134"/>
        <end position="156"/>
    </location>
</feature>
<reference evidence="14 15" key="1">
    <citation type="submission" date="2020-07" db="EMBL/GenBank/DDBJ databases">
        <title>Sequencing the genomes of 1000 actinobacteria strains.</title>
        <authorList>
            <person name="Klenk H.-P."/>
        </authorList>
    </citation>
    <scope>NUCLEOTIDE SEQUENCE [LARGE SCALE GENOMIC DNA]</scope>
    <source>
        <strain evidence="14 15">DSM 18448</strain>
    </source>
</reference>
<dbReference type="GO" id="GO:0005886">
    <property type="term" value="C:plasma membrane"/>
    <property type="evidence" value="ECO:0007669"/>
    <property type="project" value="UniProtKB-SubCell"/>
</dbReference>
<dbReference type="CDD" id="cd00082">
    <property type="entry name" value="HisKA"/>
    <property type="match status" value="1"/>
</dbReference>
<comment type="catalytic activity">
    <reaction evidence="1">
        <text>ATP + protein L-histidine = ADP + protein N-phospho-L-histidine.</text>
        <dbReference type="EC" id="2.7.13.3"/>
    </reaction>
</comment>
<evidence type="ECO:0000256" key="10">
    <source>
        <dbReference type="ARBA" id="ARBA00023136"/>
    </source>
</evidence>
<keyword evidence="10 11" id="KW-0472">Membrane</keyword>
<evidence type="ECO:0000313" key="14">
    <source>
        <dbReference type="EMBL" id="NYH91174.1"/>
    </source>
</evidence>
<accession>A0A852ZE42</accession>
<dbReference type="SUPFAM" id="SSF55874">
    <property type="entry name" value="ATPase domain of HSP90 chaperone/DNA topoisomerase II/histidine kinase"/>
    <property type="match status" value="1"/>
</dbReference>
<dbReference type="InterPro" id="IPR004358">
    <property type="entry name" value="Sig_transdc_His_kin-like_C"/>
</dbReference>
<dbReference type="SUPFAM" id="SSF47384">
    <property type="entry name" value="Homodimeric domain of signal transducing histidine kinase"/>
    <property type="match status" value="1"/>
</dbReference>
<keyword evidence="6 11" id="KW-0812">Transmembrane</keyword>
<comment type="subcellular location">
    <subcellularLocation>
        <location evidence="2">Cell membrane</location>
    </subcellularLocation>
</comment>
<keyword evidence="9" id="KW-0902">Two-component regulatory system</keyword>
<evidence type="ECO:0000256" key="1">
    <source>
        <dbReference type="ARBA" id="ARBA00000085"/>
    </source>
</evidence>
<dbReference type="PANTHER" id="PTHR45436">
    <property type="entry name" value="SENSOR HISTIDINE KINASE YKOH"/>
    <property type="match status" value="1"/>
</dbReference>
<evidence type="ECO:0000256" key="6">
    <source>
        <dbReference type="ARBA" id="ARBA00022692"/>
    </source>
</evidence>
<dbReference type="Pfam" id="PF00512">
    <property type="entry name" value="HisKA"/>
    <property type="match status" value="1"/>
</dbReference>
<keyword evidence="15" id="KW-1185">Reference proteome</keyword>
<evidence type="ECO:0000256" key="7">
    <source>
        <dbReference type="ARBA" id="ARBA00022777"/>
    </source>
</evidence>
<protein>
    <recommendedName>
        <fullName evidence="3">histidine kinase</fullName>
        <ecNumber evidence="3">2.7.13.3</ecNumber>
    </recommendedName>
</protein>
<dbReference type="PRINTS" id="PR00344">
    <property type="entry name" value="BCTRLSENSOR"/>
</dbReference>
<evidence type="ECO:0000313" key="15">
    <source>
        <dbReference type="Proteomes" id="UP000579605"/>
    </source>
</evidence>